<proteinExistence type="predicted"/>
<evidence type="ECO:0000313" key="3">
    <source>
        <dbReference type="Proteomes" id="UP000000268"/>
    </source>
</evidence>
<keyword evidence="3" id="KW-1185">Reference proteome</keyword>
<dbReference type="HOGENOM" id="CLU_115259_0_0_3"/>
<protein>
    <submittedName>
        <fullName evidence="2">Uncharacterized protein</fullName>
    </submittedName>
</protein>
<evidence type="ECO:0000313" key="2">
    <source>
        <dbReference type="EMBL" id="ABW32509.1"/>
    </source>
</evidence>
<keyword evidence="2" id="KW-0614">Plasmid</keyword>
<evidence type="ECO:0000256" key="1">
    <source>
        <dbReference type="SAM" id="MobiDB-lite"/>
    </source>
</evidence>
<dbReference type="Proteomes" id="UP000000268">
    <property type="component" value="Plasmid pREB4"/>
</dbReference>
<gene>
    <name evidence="2" type="ordered locus">AM1_D0012</name>
</gene>
<accession>A8ZNC3</accession>
<feature type="region of interest" description="Disordered" evidence="1">
    <location>
        <begin position="20"/>
        <end position="96"/>
    </location>
</feature>
<name>A8ZNC3_ACAM1</name>
<reference evidence="2 3" key="1">
    <citation type="journal article" date="2008" name="Proc. Natl. Acad. Sci. U.S.A.">
        <title>Niche adaptation and genome expansion in the chlorophyll d-producing cyanobacterium Acaryochloris marina.</title>
        <authorList>
            <person name="Swingley W.D."/>
            <person name="Chen M."/>
            <person name="Cheung P.C."/>
            <person name="Conrad A.L."/>
            <person name="Dejesa L.C."/>
            <person name="Hao J."/>
            <person name="Honchak B.M."/>
            <person name="Karbach L.E."/>
            <person name="Kurdoglu A."/>
            <person name="Lahiri S."/>
            <person name="Mastrian S.D."/>
            <person name="Miyashita H."/>
            <person name="Page L."/>
            <person name="Ramakrishna P."/>
            <person name="Satoh S."/>
            <person name="Sattley W.M."/>
            <person name="Shimada Y."/>
            <person name="Taylor H.L."/>
            <person name="Tomo T."/>
            <person name="Tsuchiya T."/>
            <person name="Wang Z.T."/>
            <person name="Raymond J."/>
            <person name="Mimuro M."/>
            <person name="Blankenship R.E."/>
            <person name="Touchman J.W."/>
        </authorList>
    </citation>
    <scope>NUCLEOTIDE SEQUENCE [LARGE SCALE GENOMIC DNA]</scope>
    <source>
        <strain evidence="3">MBIC 11017</strain>
        <plasmid evidence="3">Plasmid pREB4</plasmid>
    </source>
</reference>
<feature type="compositionally biased region" description="Polar residues" evidence="1">
    <location>
        <begin position="77"/>
        <end position="91"/>
    </location>
</feature>
<dbReference type="KEGG" id="amr:AM1_D0012"/>
<organism evidence="2 3">
    <name type="scientific">Acaryochloris marina (strain MBIC 11017)</name>
    <dbReference type="NCBI Taxonomy" id="329726"/>
    <lineage>
        <taxon>Bacteria</taxon>
        <taxon>Bacillati</taxon>
        <taxon>Cyanobacteriota</taxon>
        <taxon>Cyanophyceae</taxon>
        <taxon>Acaryochloridales</taxon>
        <taxon>Acaryochloridaceae</taxon>
        <taxon>Acaryochloris</taxon>
    </lineage>
</organism>
<dbReference type="EMBL" id="CP000841">
    <property type="protein sequence ID" value="ABW32509.1"/>
    <property type="molecule type" value="Genomic_DNA"/>
</dbReference>
<dbReference type="RefSeq" id="WP_012167855.1">
    <property type="nucleotide sequence ID" value="NC_009929.1"/>
</dbReference>
<feature type="compositionally biased region" description="Basic and acidic residues" evidence="1">
    <location>
        <begin position="40"/>
        <end position="59"/>
    </location>
</feature>
<sequence>MTPPIVALNPKLVPKTIIPQLPKSVPSLPKLVSRTAFPKKTPEGTRPAKLEQGHEELGGLRRSSRRTHRSAKPEYSPKTQTSEAAQTSQPRTPRVSAELERRFKNLELKQKNLVEQTRTRGELEYLAVSKNESEEYLITVAGTGKPFVRNTFATPEFCWECAVEIEENFEIGEVIELRPPETMERIGEMVGVWLERERVTRVWG</sequence>
<geneLocation type="plasmid" evidence="2 3">
    <name>pREB4</name>
</geneLocation>
<dbReference type="AlphaFoldDB" id="A8ZNC3"/>